<proteinExistence type="predicted"/>
<dbReference type="EMBL" id="FUYQ01000001">
    <property type="protein sequence ID" value="SKB26983.1"/>
    <property type="molecule type" value="Genomic_DNA"/>
</dbReference>
<gene>
    <name evidence="1" type="ORF">SAMN05660349_00203</name>
</gene>
<evidence type="ECO:0000313" key="2">
    <source>
        <dbReference type="Proteomes" id="UP000190852"/>
    </source>
</evidence>
<organism evidence="1 2">
    <name type="scientific">Parabacteroides chartae</name>
    <dbReference type="NCBI Taxonomy" id="1037355"/>
    <lineage>
        <taxon>Bacteria</taxon>
        <taxon>Pseudomonadati</taxon>
        <taxon>Bacteroidota</taxon>
        <taxon>Bacteroidia</taxon>
        <taxon>Bacteroidales</taxon>
        <taxon>Tannerellaceae</taxon>
        <taxon>Parabacteroides</taxon>
    </lineage>
</organism>
<dbReference type="AlphaFoldDB" id="A0A1T4ZX87"/>
<dbReference type="Proteomes" id="UP000190852">
    <property type="component" value="Unassembled WGS sequence"/>
</dbReference>
<evidence type="ECO:0008006" key="3">
    <source>
        <dbReference type="Google" id="ProtNLM"/>
    </source>
</evidence>
<reference evidence="2" key="1">
    <citation type="submission" date="2017-02" db="EMBL/GenBank/DDBJ databases">
        <authorList>
            <person name="Varghese N."/>
            <person name="Submissions S."/>
        </authorList>
    </citation>
    <scope>NUCLEOTIDE SEQUENCE [LARGE SCALE GENOMIC DNA]</scope>
    <source>
        <strain evidence="2">DSM 24967</strain>
    </source>
</reference>
<name>A0A1T4ZX87_9BACT</name>
<accession>A0A1T4ZX87</accession>
<protein>
    <recommendedName>
        <fullName evidence="3">Nucleotide-diphospho-sugar transferase domain-containing protein</fullName>
    </recommendedName>
</protein>
<dbReference type="RefSeq" id="WP_079681965.1">
    <property type="nucleotide sequence ID" value="NZ_FUYQ01000001.1"/>
</dbReference>
<keyword evidence="2" id="KW-1185">Reference proteome</keyword>
<sequence length="285" mass="33701">MVVCINYADAKFQDSRSFNTKTAYEKGKADKVIEYSLKDIDDLFKERNKSILSYKRGVGLWLWKPYIIQKTLQLVSEGDFVVYSDAGTYFVNNISWLTDVMQADNNDVMVFELPLLERQFTKKETFVLMDHHNYNLNQILASYLVFRKSAYSVDFVNEWLSFACDERIISFNKFLPDVEEFPDYISHREDQSILSVLCHKKGINPYRDPSQYGDRPWEYANKMYKYRPHVFSNSPYPRIVVSTRNLDPIKFGRKEMIKTICNKLGLFTESFYFKKNRIPVCNKIQ</sequence>
<evidence type="ECO:0000313" key="1">
    <source>
        <dbReference type="EMBL" id="SKB26983.1"/>
    </source>
</evidence>